<keyword evidence="5" id="KW-0560">Oxidoreductase</keyword>
<comment type="cofactor">
    <cofactor evidence="1">
        <name>heme b</name>
        <dbReference type="ChEBI" id="CHEBI:60344"/>
    </cofactor>
</comment>
<dbReference type="GO" id="GO:0004601">
    <property type="term" value="F:peroxidase activity"/>
    <property type="evidence" value="ECO:0007669"/>
    <property type="project" value="UniProtKB-KW"/>
</dbReference>
<keyword evidence="6" id="KW-0408">Iron</keyword>
<dbReference type="STRING" id="4795.A0A225VS32"/>
<evidence type="ECO:0000256" key="1">
    <source>
        <dbReference type="ARBA" id="ARBA00001970"/>
    </source>
</evidence>
<dbReference type="SUPFAM" id="SSF47571">
    <property type="entry name" value="Cloroperoxidase"/>
    <property type="match status" value="1"/>
</dbReference>
<comment type="caution">
    <text evidence="9">The sequence shown here is derived from an EMBL/GenBank/DDBJ whole genome shotgun (WGS) entry which is preliminary data.</text>
</comment>
<proteinExistence type="inferred from homology"/>
<protein>
    <submittedName>
        <fullName evidence="9">Chloroperoxidase</fullName>
    </submittedName>
</protein>
<sequence length="266" mass="29504">MTITPTFSIALLCGAIAMALNSLFIRDNSHQPAALPPLTTGPHEYFRPSDDQVWGLPGNTSFAYFRSPCPALNALANHGHIPRDGKDLTPVVLGHAIMKVYNFDKTLLDLIFLALPSIFTLADLGDPNFIDHDASLVHVDSFFQVEPFKVNMTLVDEFLSMGEDIGNRRGRVLTKRSVARFRRHREIECAHDNPEFSMSALASFVAYGEASFILLGLGDYTTSTISVDHARSFLVNERIPTHFRPSKTPITVTRVLFAIAELAFRA</sequence>
<keyword evidence="10" id="KW-1185">Reference proteome</keyword>
<comment type="similarity">
    <text evidence="7">Belongs to the chloroperoxidase family.</text>
</comment>
<evidence type="ECO:0000259" key="8">
    <source>
        <dbReference type="PROSITE" id="PS51405"/>
    </source>
</evidence>
<dbReference type="PROSITE" id="PS51405">
    <property type="entry name" value="HEME_HALOPEROXIDASE"/>
    <property type="match status" value="1"/>
</dbReference>
<accession>A0A225VS32</accession>
<dbReference type="Pfam" id="PF01328">
    <property type="entry name" value="Peroxidase_2"/>
    <property type="match status" value="1"/>
</dbReference>
<feature type="domain" description="Heme haloperoxidase family profile" evidence="8">
    <location>
        <begin position="41"/>
        <end position="261"/>
    </location>
</feature>
<dbReference type="AlphaFoldDB" id="A0A225VS32"/>
<evidence type="ECO:0000256" key="2">
    <source>
        <dbReference type="ARBA" id="ARBA00022559"/>
    </source>
</evidence>
<name>A0A225VS32_9STRA</name>
<evidence type="ECO:0000256" key="5">
    <source>
        <dbReference type="ARBA" id="ARBA00023002"/>
    </source>
</evidence>
<dbReference type="Gene3D" id="1.10.489.10">
    <property type="entry name" value="Chloroperoxidase-like"/>
    <property type="match status" value="1"/>
</dbReference>
<dbReference type="Proteomes" id="UP000198211">
    <property type="component" value="Unassembled WGS sequence"/>
</dbReference>
<evidence type="ECO:0000313" key="9">
    <source>
        <dbReference type="EMBL" id="OWZ08135.1"/>
    </source>
</evidence>
<keyword evidence="4" id="KW-0479">Metal-binding</keyword>
<dbReference type="PANTHER" id="PTHR33577">
    <property type="entry name" value="STERIGMATOCYSTIN BIOSYNTHESIS PEROXIDASE STCC-RELATED"/>
    <property type="match status" value="1"/>
</dbReference>
<reference evidence="10" key="1">
    <citation type="submission" date="2017-03" db="EMBL/GenBank/DDBJ databases">
        <title>Phytopthora megakarya and P. palmivora, two closely related causual agents of cacao black pod achieved similar genome size and gene model numbers by different mechanisms.</title>
        <authorList>
            <person name="Ali S."/>
            <person name="Shao J."/>
            <person name="Larry D.J."/>
            <person name="Kronmiller B."/>
            <person name="Shen D."/>
            <person name="Strem M.D."/>
            <person name="Melnick R.L."/>
            <person name="Guiltinan M.J."/>
            <person name="Tyler B.M."/>
            <person name="Meinhardt L.W."/>
            <person name="Bailey B.A."/>
        </authorList>
    </citation>
    <scope>NUCLEOTIDE SEQUENCE [LARGE SCALE GENOMIC DNA]</scope>
    <source>
        <strain evidence="10">zdho120</strain>
    </source>
</reference>
<organism evidence="9 10">
    <name type="scientific">Phytophthora megakarya</name>
    <dbReference type="NCBI Taxonomy" id="4795"/>
    <lineage>
        <taxon>Eukaryota</taxon>
        <taxon>Sar</taxon>
        <taxon>Stramenopiles</taxon>
        <taxon>Oomycota</taxon>
        <taxon>Peronosporomycetes</taxon>
        <taxon>Peronosporales</taxon>
        <taxon>Peronosporaceae</taxon>
        <taxon>Phytophthora</taxon>
    </lineage>
</organism>
<keyword evidence="2 9" id="KW-0575">Peroxidase</keyword>
<dbReference type="EMBL" id="NBNE01003262">
    <property type="protein sequence ID" value="OWZ08135.1"/>
    <property type="molecule type" value="Genomic_DNA"/>
</dbReference>
<dbReference type="OrthoDB" id="407298at2759"/>
<evidence type="ECO:0000313" key="10">
    <source>
        <dbReference type="Proteomes" id="UP000198211"/>
    </source>
</evidence>
<evidence type="ECO:0000256" key="3">
    <source>
        <dbReference type="ARBA" id="ARBA00022617"/>
    </source>
</evidence>
<evidence type="ECO:0000256" key="4">
    <source>
        <dbReference type="ARBA" id="ARBA00022723"/>
    </source>
</evidence>
<evidence type="ECO:0000256" key="7">
    <source>
        <dbReference type="ARBA" id="ARBA00025795"/>
    </source>
</evidence>
<dbReference type="GO" id="GO:0046872">
    <property type="term" value="F:metal ion binding"/>
    <property type="evidence" value="ECO:0007669"/>
    <property type="project" value="UniProtKB-KW"/>
</dbReference>
<dbReference type="InterPro" id="IPR000028">
    <property type="entry name" value="Chloroperoxidase"/>
</dbReference>
<evidence type="ECO:0000256" key="6">
    <source>
        <dbReference type="ARBA" id="ARBA00023004"/>
    </source>
</evidence>
<keyword evidence="3" id="KW-0349">Heme</keyword>
<gene>
    <name evidence="9" type="ORF">PHMEG_00019372</name>
</gene>
<dbReference type="InterPro" id="IPR036851">
    <property type="entry name" value="Chloroperoxidase-like_sf"/>
</dbReference>
<dbReference type="PANTHER" id="PTHR33577:SF9">
    <property type="entry name" value="PEROXIDASE STCC"/>
    <property type="match status" value="1"/>
</dbReference>